<keyword evidence="3" id="KW-1185">Reference proteome</keyword>
<evidence type="ECO:0000313" key="3">
    <source>
        <dbReference type="Proteomes" id="UP001203297"/>
    </source>
</evidence>
<evidence type="ECO:0000256" key="1">
    <source>
        <dbReference type="SAM" id="MobiDB-lite"/>
    </source>
</evidence>
<evidence type="ECO:0000313" key="2">
    <source>
        <dbReference type="EMBL" id="KAI0301158.1"/>
    </source>
</evidence>
<dbReference type="EMBL" id="WTXG01000015">
    <property type="protein sequence ID" value="KAI0301158.1"/>
    <property type="molecule type" value="Genomic_DNA"/>
</dbReference>
<sequence length="264" mass="28884">MSLPPATNGRTPSRYTTHPRPSLLPQQLGPYNRGASQPTLSDNLRRFELSNRVDYYRVPTPWTSREAARNMNPSSHTFPNVQSPDFGWPGAAPPPQENPFLQVPADANLTPRATCSCCPTQPVVSSIAPVPVPVYAPAPAHPGAGQLALPNQDGSVRLGPTLPSMLPLSQVDPGPLLFRSPVPDAPVRGEDISDMNGMGWPPTVDSGNAYTSRRVPSIRVPPRRLVPLVRIEDQIEWVRPGVLKMTLWFNWSPDAGAERNESWE</sequence>
<reference evidence="2" key="1">
    <citation type="journal article" date="2022" name="New Phytol.">
        <title>Evolutionary transition to the ectomycorrhizal habit in the genomes of a hyperdiverse lineage of mushroom-forming fungi.</title>
        <authorList>
            <person name="Looney B."/>
            <person name="Miyauchi S."/>
            <person name="Morin E."/>
            <person name="Drula E."/>
            <person name="Courty P.E."/>
            <person name="Kohler A."/>
            <person name="Kuo A."/>
            <person name="LaButti K."/>
            <person name="Pangilinan J."/>
            <person name="Lipzen A."/>
            <person name="Riley R."/>
            <person name="Andreopoulos W."/>
            <person name="He G."/>
            <person name="Johnson J."/>
            <person name="Nolan M."/>
            <person name="Tritt A."/>
            <person name="Barry K.W."/>
            <person name="Grigoriev I.V."/>
            <person name="Nagy L.G."/>
            <person name="Hibbett D."/>
            <person name="Henrissat B."/>
            <person name="Matheny P.B."/>
            <person name="Labbe J."/>
            <person name="Martin F.M."/>
        </authorList>
    </citation>
    <scope>NUCLEOTIDE SEQUENCE</scope>
    <source>
        <strain evidence="2">BPL690</strain>
    </source>
</reference>
<name>A0AAD4QMD3_9AGAM</name>
<comment type="caution">
    <text evidence="2">The sequence shown here is derived from an EMBL/GenBank/DDBJ whole genome shotgun (WGS) entry which is preliminary data.</text>
</comment>
<dbReference type="AlphaFoldDB" id="A0AAD4QMD3"/>
<feature type="region of interest" description="Disordered" evidence="1">
    <location>
        <begin position="1"/>
        <end position="42"/>
    </location>
</feature>
<gene>
    <name evidence="2" type="ORF">B0F90DRAFT_1817176</name>
</gene>
<dbReference type="Proteomes" id="UP001203297">
    <property type="component" value="Unassembled WGS sequence"/>
</dbReference>
<protein>
    <submittedName>
        <fullName evidence="2">Uncharacterized protein</fullName>
    </submittedName>
</protein>
<organism evidence="2 3">
    <name type="scientific">Multifurca ochricompacta</name>
    <dbReference type="NCBI Taxonomy" id="376703"/>
    <lineage>
        <taxon>Eukaryota</taxon>
        <taxon>Fungi</taxon>
        <taxon>Dikarya</taxon>
        <taxon>Basidiomycota</taxon>
        <taxon>Agaricomycotina</taxon>
        <taxon>Agaricomycetes</taxon>
        <taxon>Russulales</taxon>
        <taxon>Russulaceae</taxon>
        <taxon>Multifurca</taxon>
    </lineage>
</organism>
<proteinExistence type="predicted"/>
<accession>A0AAD4QMD3</accession>